<keyword evidence="7" id="KW-1185">Reference proteome</keyword>
<dbReference type="PROSITE" id="PS50893">
    <property type="entry name" value="ABC_TRANSPORTER_2"/>
    <property type="match status" value="1"/>
</dbReference>
<dbReference type="InterPro" id="IPR003593">
    <property type="entry name" value="AAA+_ATPase"/>
</dbReference>
<dbReference type="PANTHER" id="PTHR42939">
    <property type="entry name" value="ABC TRANSPORTER ATP-BINDING PROTEIN ALBC-RELATED"/>
    <property type="match status" value="1"/>
</dbReference>
<sequence length="232" mass="26662">MKLEIKNLSKAFDHQEVLKDINITLEKGKIYALLGRNGAGKTTFFNCISQEIPRDSGTAHFDDGSLLTQHDVGFVYTNPMLPEFLTGIEFLTFFIDIHKDQGFIREDVHAYFDTIQFNQDDRYKLIKDYSHGMRNKLQMLCIMMLKPKVLFLDEPLTSFDVVASIEMKRQLVSLKEDCIMVLSTHMMQIAKDICDEVIILHHGNATLLDSSRLHDSAFEEDIIDILSDNHES</sequence>
<dbReference type="GO" id="GO:0016887">
    <property type="term" value="F:ATP hydrolysis activity"/>
    <property type="evidence" value="ECO:0007669"/>
    <property type="project" value="InterPro"/>
</dbReference>
<dbReference type="EMBL" id="OW659477">
    <property type="protein sequence ID" value="CAH2763032.1"/>
    <property type="molecule type" value="Genomic_DNA"/>
</dbReference>
<protein>
    <submittedName>
        <fullName evidence="6">ABC transporter ATP-binding protein</fullName>
        <ecNumber evidence="6">3.6.3.-</ecNumber>
    </submittedName>
</protein>
<dbReference type="InterPro" id="IPR027417">
    <property type="entry name" value="P-loop_NTPase"/>
</dbReference>
<keyword evidence="3 6" id="KW-0067">ATP-binding</keyword>
<dbReference type="PROSITE" id="PS00211">
    <property type="entry name" value="ABC_TRANSPORTER_1"/>
    <property type="match status" value="1"/>
</dbReference>
<dbReference type="InterPro" id="IPR051782">
    <property type="entry name" value="ABC_Transporter_VariousFunc"/>
</dbReference>
<dbReference type="Proteomes" id="UP001154111">
    <property type="component" value="Chromosome"/>
</dbReference>
<keyword evidence="2" id="KW-0547">Nucleotide-binding</keyword>
<dbReference type="InterPro" id="IPR017871">
    <property type="entry name" value="ABC_transporter-like_CS"/>
</dbReference>
<accession>A0AAU9VM36</accession>
<reference evidence="6" key="1">
    <citation type="submission" date="2022-04" db="EMBL/GenBank/DDBJ databases">
        <authorList>
            <person name="Forde T."/>
        </authorList>
    </citation>
    <scope>NUCLEOTIDE SEQUENCE</scope>
    <source>
        <strain evidence="6">A18Y016a</strain>
        <strain evidence="5">A18Y020d</strain>
    </source>
</reference>
<name>A0AAU9VM36_9FIRM</name>
<dbReference type="SUPFAM" id="SSF52540">
    <property type="entry name" value="P-loop containing nucleoside triphosphate hydrolases"/>
    <property type="match status" value="1"/>
</dbReference>
<dbReference type="GO" id="GO:0005524">
    <property type="term" value="F:ATP binding"/>
    <property type="evidence" value="ECO:0007669"/>
    <property type="project" value="UniProtKB-KW"/>
</dbReference>
<dbReference type="EC" id="3.6.3.-" evidence="6"/>
<dbReference type="CDD" id="cd03230">
    <property type="entry name" value="ABC_DR_subfamily_A"/>
    <property type="match status" value="1"/>
</dbReference>
<keyword evidence="1" id="KW-0813">Transport</keyword>
<dbReference type="SMART" id="SM00382">
    <property type="entry name" value="AAA"/>
    <property type="match status" value="1"/>
</dbReference>
<dbReference type="EMBL" id="OW659496">
    <property type="protein sequence ID" value="CAH2763000.1"/>
    <property type="molecule type" value="Genomic_DNA"/>
</dbReference>
<dbReference type="Gene3D" id="3.40.50.300">
    <property type="entry name" value="P-loop containing nucleotide triphosphate hydrolases"/>
    <property type="match status" value="1"/>
</dbReference>
<dbReference type="AlphaFoldDB" id="A0AAU9VM36"/>
<dbReference type="RefSeq" id="WP_254006683.1">
    <property type="nucleotide sequence ID" value="NZ_OW659477.1"/>
</dbReference>
<organism evidence="6 8">
    <name type="scientific">Erysipelothrix amsterdamensis</name>
    <dbReference type="NCBI Taxonomy" id="2929157"/>
    <lineage>
        <taxon>Bacteria</taxon>
        <taxon>Bacillati</taxon>
        <taxon>Bacillota</taxon>
        <taxon>Erysipelotrichia</taxon>
        <taxon>Erysipelotrichales</taxon>
        <taxon>Erysipelotrichaceae</taxon>
        <taxon>Erysipelothrix</taxon>
    </lineage>
</organism>
<dbReference type="InterPro" id="IPR003439">
    <property type="entry name" value="ABC_transporter-like_ATP-bd"/>
</dbReference>
<evidence type="ECO:0000256" key="3">
    <source>
        <dbReference type="ARBA" id="ARBA00022840"/>
    </source>
</evidence>
<evidence type="ECO:0000313" key="6">
    <source>
        <dbReference type="EMBL" id="CAH2763032.1"/>
    </source>
</evidence>
<feature type="domain" description="ABC transporter" evidence="4">
    <location>
        <begin position="3"/>
        <end position="227"/>
    </location>
</feature>
<evidence type="ECO:0000313" key="7">
    <source>
        <dbReference type="Proteomes" id="UP001154095"/>
    </source>
</evidence>
<evidence type="ECO:0000313" key="8">
    <source>
        <dbReference type="Proteomes" id="UP001154111"/>
    </source>
</evidence>
<dbReference type="Proteomes" id="UP001154095">
    <property type="component" value="Chromosome"/>
</dbReference>
<dbReference type="Pfam" id="PF00005">
    <property type="entry name" value="ABC_tran"/>
    <property type="match status" value="1"/>
</dbReference>
<evidence type="ECO:0000313" key="5">
    <source>
        <dbReference type="EMBL" id="CAH2763000.1"/>
    </source>
</evidence>
<dbReference type="PANTHER" id="PTHR42939:SF1">
    <property type="entry name" value="ABC TRANSPORTER ATP-BINDING PROTEIN ALBC-RELATED"/>
    <property type="match status" value="1"/>
</dbReference>
<proteinExistence type="predicted"/>
<evidence type="ECO:0000256" key="1">
    <source>
        <dbReference type="ARBA" id="ARBA00022448"/>
    </source>
</evidence>
<evidence type="ECO:0000256" key="2">
    <source>
        <dbReference type="ARBA" id="ARBA00022741"/>
    </source>
</evidence>
<gene>
    <name evidence="6" type="primary">yxlF_1</name>
    <name evidence="6" type="ORF">ERYAMS2_01510</name>
    <name evidence="5" type="ORF">ERYAMS_01217</name>
</gene>
<evidence type="ECO:0000259" key="4">
    <source>
        <dbReference type="PROSITE" id="PS50893"/>
    </source>
</evidence>
<keyword evidence="6" id="KW-0378">Hydrolase</keyword>